<evidence type="ECO:0000313" key="3">
    <source>
        <dbReference type="EMBL" id="RKP12046.1"/>
    </source>
</evidence>
<organism evidence="3 4">
    <name type="scientific">Piptocephalis cylindrospora</name>
    <dbReference type="NCBI Taxonomy" id="1907219"/>
    <lineage>
        <taxon>Eukaryota</taxon>
        <taxon>Fungi</taxon>
        <taxon>Fungi incertae sedis</taxon>
        <taxon>Zoopagomycota</taxon>
        <taxon>Zoopagomycotina</taxon>
        <taxon>Zoopagomycetes</taxon>
        <taxon>Zoopagales</taxon>
        <taxon>Piptocephalidaceae</taxon>
        <taxon>Piptocephalis</taxon>
    </lineage>
</organism>
<feature type="region of interest" description="Disordered" evidence="1">
    <location>
        <begin position="30"/>
        <end position="53"/>
    </location>
</feature>
<reference evidence="4" key="1">
    <citation type="journal article" date="2018" name="Nat. Microbiol.">
        <title>Leveraging single-cell genomics to expand the fungal tree of life.</title>
        <authorList>
            <person name="Ahrendt S.R."/>
            <person name="Quandt C.A."/>
            <person name="Ciobanu D."/>
            <person name="Clum A."/>
            <person name="Salamov A."/>
            <person name="Andreopoulos B."/>
            <person name="Cheng J.F."/>
            <person name="Woyke T."/>
            <person name="Pelin A."/>
            <person name="Henrissat B."/>
            <person name="Reynolds N.K."/>
            <person name="Benny G.L."/>
            <person name="Smith M.E."/>
            <person name="James T.Y."/>
            <person name="Grigoriev I.V."/>
        </authorList>
    </citation>
    <scope>NUCLEOTIDE SEQUENCE [LARGE SCALE GENOMIC DNA]</scope>
</reference>
<dbReference type="EMBL" id="KZ988508">
    <property type="protein sequence ID" value="RKP12046.1"/>
    <property type="molecule type" value="Genomic_DNA"/>
</dbReference>
<feature type="compositionally biased region" description="Polar residues" evidence="1">
    <location>
        <begin position="42"/>
        <end position="53"/>
    </location>
</feature>
<name>A0A4P9XZV9_9FUNG</name>
<evidence type="ECO:0000256" key="1">
    <source>
        <dbReference type="SAM" id="MobiDB-lite"/>
    </source>
</evidence>
<dbReference type="Proteomes" id="UP000267251">
    <property type="component" value="Unassembled WGS sequence"/>
</dbReference>
<feature type="chain" id="PRO_5020942272" evidence="2">
    <location>
        <begin position="27"/>
        <end position="332"/>
    </location>
</feature>
<gene>
    <name evidence="3" type="ORF">BJ684DRAFT_17428</name>
</gene>
<dbReference type="AlphaFoldDB" id="A0A4P9XZV9"/>
<sequence length="332" mass="37697">MHYTYPLSLLPLFTLFTFLLSPSSQASPSGYPSLPSRKNIHHQSQNSDTYSPSASFDIKNCGNPYLRLGQEFSKALAQAKLELSESDKGSYKGRLVNQASRKNPKAAREWLDRTSMCFGNIMAYGITSKKTIPSAEMMDVLKPLMNNILIGYWVVESKVRPNPDTYSFIKSLEMKSYDDAPVKYSRSYDQNTIYGLDDLSHKVKPLPFPLNAYRGLIYASLYRRHQNEVNKFHDELKQAQSSGASKSGVILDLHLALRSASKELLGKDIFMKPEDGVGIENQCDTEVRTLLPILAMDLEHYYDAFLRLKFDVPAYLQVYQDNIQKMPALKHL</sequence>
<evidence type="ECO:0000256" key="2">
    <source>
        <dbReference type="SAM" id="SignalP"/>
    </source>
</evidence>
<feature type="signal peptide" evidence="2">
    <location>
        <begin position="1"/>
        <end position="26"/>
    </location>
</feature>
<accession>A0A4P9XZV9</accession>
<proteinExistence type="predicted"/>
<protein>
    <submittedName>
        <fullName evidence="3">Uncharacterized protein</fullName>
    </submittedName>
</protein>
<keyword evidence="2" id="KW-0732">Signal</keyword>
<keyword evidence="4" id="KW-1185">Reference proteome</keyword>
<evidence type="ECO:0000313" key="4">
    <source>
        <dbReference type="Proteomes" id="UP000267251"/>
    </source>
</evidence>